<feature type="transmembrane region" description="Helical" evidence="1">
    <location>
        <begin position="116"/>
        <end position="134"/>
    </location>
</feature>
<reference evidence="2 3" key="1">
    <citation type="submission" date="2020-12" db="EMBL/GenBank/DDBJ databases">
        <title>WGS of Thermoactinomyces spp.</title>
        <authorList>
            <person name="Cheng K."/>
        </authorList>
    </citation>
    <scope>NUCLEOTIDE SEQUENCE [LARGE SCALE GENOMIC DNA]</scope>
    <source>
        <strain evidence="3">CICC 10650\ACCC 41061</strain>
    </source>
</reference>
<dbReference type="InterPro" id="IPR009845">
    <property type="entry name" value="DUF1405"/>
</dbReference>
<feature type="transmembrane region" description="Helical" evidence="1">
    <location>
        <begin position="18"/>
        <end position="38"/>
    </location>
</feature>
<feature type="transmembrane region" description="Helical" evidence="1">
    <location>
        <begin position="179"/>
        <end position="201"/>
    </location>
</feature>
<feature type="transmembrane region" description="Helical" evidence="1">
    <location>
        <begin position="50"/>
        <end position="72"/>
    </location>
</feature>
<evidence type="ECO:0000256" key="1">
    <source>
        <dbReference type="SAM" id="Phobius"/>
    </source>
</evidence>
<gene>
    <name evidence="2" type="ORF">I8U22_00805</name>
</gene>
<protein>
    <submittedName>
        <fullName evidence="2">DUF1405 domain-containing protein</fullName>
    </submittedName>
</protein>
<dbReference type="Pfam" id="PF07187">
    <property type="entry name" value="DUF1405"/>
    <property type="match status" value="1"/>
</dbReference>
<organism evidence="2 3">
    <name type="scientific">Thermoactinomyces vulgaris</name>
    <dbReference type="NCBI Taxonomy" id="2026"/>
    <lineage>
        <taxon>Bacteria</taxon>
        <taxon>Bacillati</taxon>
        <taxon>Bacillota</taxon>
        <taxon>Bacilli</taxon>
        <taxon>Bacillales</taxon>
        <taxon>Thermoactinomycetaceae</taxon>
        <taxon>Thermoactinomyces</taxon>
    </lineage>
</organism>
<evidence type="ECO:0000313" key="3">
    <source>
        <dbReference type="Proteomes" id="UP000641910"/>
    </source>
</evidence>
<keyword evidence="1" id="KW-1133">Transmembrane helix</keyword>
<comment type="caution">
    <text evidence="2">The sequence shown here is derived from an EMBL/GenBank/DDBJ whole genome shotgun (WGS) entry which is preliminary data.</text>
</comment>
<keyword evidence="1" id="KW-0812">Transmembrane</keyword>
<sequence>MSIAVLKQKWLWIMEQRFFLQVLFVINLLGSIYGFYWYKNQLLWTEPKYLNIFVPDSPTASTFFCLVLLSYLCHRRSPLLEAFASITLVKYGIWAVVMIILGGMLDSRPFMEALTWQHWMLIGSHLGMALQAVLYAPFYTYGVREILIVGGWTLLNDALDYGLDIHPWLAPPLEPYDHLVGYFTMLLSLTTLLFFATLSMLNSSHRKWNYDLWFSAGK</sequence>
<name>A0ABS0QDL1_THEVU</name>
<evidence type="ECO:0000313" key="2">
    <source>
        <dbReference type="EMBL" id="MBH8587359.1"/>
    </source>
</evidence>
<keyword evidence="1" id="KW-0472">Membrane</keyword>
<dbReference type="PANTHER" id="PTHR40042">
    <property type="entry name" value="HYPOTHETICAL MEMBRANE SPANNING PROTEIN"/>
    <property type="match status" value="1"/>
</dbReference>
<dbReference type="RefSeq" id="WP_181729117.1">
    <property type="nucleotide sequence ID" value="NZ_CP036487.1"/>
</dbReference>
<proteinExistence type="predicted"/>
<keyword evidence="3" id="KW-1185">Reference proteome</keyword>
<dbReference type="PANTHER" id="PTHR40042:SF1">
    <property type="entry name" value="DUF1405 DOMAIN-CONTAINING PROTEIN"/>
    <property type="match status" value="1"/>
</dbReference>
<accession>A0ABS0QDL1</accession>
<dbReference type="EMBL" id="JAECVU010000001">
    <property type="protein sequence ID" value="MBH8587359.1"/>
    <property type="molecule type" value="Genomic_DNA"/>
</dbReference>
<dbReference type="Proteomes" id="UP000641910">
    <property type="component" value="Unassembled WGS sequence"/>
</dbReference>
<feature type="transmembrane region" description="Helical" evidence="1">
    <location>
        <begin position="79"/>
        <end position="104"/>
    </location>
</feature>